<dbReference type="Proteomes" id="UP000295678">
    <property type="component" value="Unassembled WGS sequence"/>
</dbReference>
<keyword evidence="6" id="KW-0378">Hydrolase</keyword>
<feature type="binding site" evidence="9">
    <location>
        <position position="154"/>
    </location>
    <ligand>
        <name>Mg(2+)</name>
        <dbReference type="ChEBI" id="CHEBI:18420"/>
        <label>1</label>
    </ligand>
</feature>
<dbReference type="InterPro" id="IPR000086">
    <property type="entry name" value="NUDIX_hydrolase_dom"/>
</dbReference>
<evidence type="ECO:0000256" key="5">
    <source>
        <dbReference type="ARBA" id="ARBA00016377"/>
    </source>
</evidence>
<evidence type="ECO:0000313" key="11">
    <source>
        <dbReference type="EMBL" id="TCT11747.1"/>
    </source>
</evidence>
<sequence>MPVDPAAAPRILDEHPIYQGFITLSRVTAEVGWGGRRLRFIREVHFHGHGAAVLPVDIDRRTGLMIRQFRLPAFLDGGDGWLWEIPAGLLDGDAPQDCAGREAVEETGARVVMLQPLGVSLSSPGIMREVIHLYWGRYQGPHATRTGGLASESEMIEVHELPLREIAAMADRGDIADSKSAVAIFRLRARHPELFC</sequence>
<dbReference type="RefSeq" id="WP_132805663.1">
    <property type="nucleotide sequence ID" value="NZ_SMAK01000003.1"/>
</dbReference>
<comment type="similarity">
    <text evidence="3">Belongs to the Nudix hydrolase family. NudK subfamily.</text>
</comment>
<evidence type="ECO:0000256" key="1">
    <source>
        <dbReference type="ARBA" id="ARBA00000847"/>
    </source>
</evidence>
<feature type="binding site" evidence="9">
    <location>
        <position position="87"/>
    </location>
    <ligand>
        <name>Mg(2+)</name>
        <dbReference type="ChEBI" id="CHEBI:18420"/>
        <label>1</label>
    </ligand>
</feature>
<evidence type="ECO:0000256" key="6">
    <source>
        <dbReference type="ARBA" id="ARBA00022801"/>
    </source>
</evidence>
<dbReference type="GO" id="GO:0005829">
    <property type="term" value="C:cytosol"/>
    <property type="evidence" value="ECO:0007669"/>
    <property type="project" value="TreeGrafter"/>
</dbReference>
<feature type="binding site" evidence="9">
    <location>
        <position position="106"/>
    </location>
    <ligand>
        <name>Mg(2+)</name>
        <dbReference type="ChEBI" id="CHEBI:18420"/>
        <label>1</label>
    </ligand>
</feature>
<dbReference type="PANTHER" id="PTHR11839">
    <property type="entry name" value="UDP/ADP-SUGAR PYROPHOSPHATASE"/>
    <property type="match status" value="1"/>
</dbReference>
<evidence type="ECO:0000256" key="9">
    <source>
        <dbReference type="PIRSR" id="PIRSR604385-2"/>
    </source>
</evidence>
<proteinExistence type="inferred from homology"/>
<dbReference type="Pfam" id="PF00293">
    <property type="entry name" value="NUDIX"/>
    <property type="match status" value="1"/>
</dbReference>
<evidence type="ECO:0000256" key="4">
    <source>
        <dbReference type="ARBA" id="ARBA00011738"/>
    </source>
</evidence>
<dbReference type="PANTHER" id="PTHR11839:SF18">
    <property type="entry name" value="NUDIX HYDROLASE DOMAIN-CONTAINING PROTEIN"/>
    <property type="match status" value="1"/>
</dbReference>
<keyword evidence="9" id="KW-0479">Metal-binding</keyword>
<gene>
    <name evidence="11" type="ORF">EDC22_10357</name>
</gene>
<evidence type="ECO:0000256" key="2">
    <source>
        <dbReference type="ARBA" id="ARBA00001946"/>
    </source>
</evidence>
<dbReference type="InterPro" id="IPR015797">
    <property type="entry name" value="NUDIX_hydrolase-like_dom_sf"/>
</dbReference>
<dbReference type="EMBL" id="SMAK01000003">
    <property type="protein sequence ID" value="TCT11747.1"/>
    <property type="molecule type" value="Genomic_DNA"/>
</dbReference>
<evidence type="ECO:0000259" key="10">
    <source>
        <dbReference type="PROSITE" id="PS51462"/>
    </source>
</evidence>
<keyword evidence="9" id="KW-0460">Magnesium</keyword>
<accession>A0A4R3MH87</accession>
<evidence type="ECO:0000256" key="8">
    <source>
        <dbReference type="ARBA" id="ARBA00032272"/>
    </source>
</evidence>
<dbReference type="OrthoDB" id="5292471at2"/>
<keyword evidence="12" id="KW-1185">Reference proteome</keyword>
<dbReference type="GO" id="GO:0019693">
    <property type="term" value="P:ribose phosphate metabolic process"/>
    <property type="evidence" value="ECO:0007669"/>
    <property type="project" value="TreeGrafter"/>
</dbReference>
<evidence type="ECO:0000256" key="7">
    <source>
        <dbReference type="ARBA" id="ARBA00032162"/>
    </source>
</evidence>
<protein>
    <recommendedName>
        <fullName evidence="5">GDP-mannose pyrophosphatase</fullName>
    </recommendedName>
    <alternativeName>
        <fullName evidence="7">GDP-mannose hydrolase</fullName>
    </alternativeName>
    <alternativeName>
        <fullName evidence="8">GDPMK</fullName>
    </alternativeName>
</protein>
<dbReference type="GO" id="GO:0006753">
    <property type="term" value="P:nucleoside phosphate metabolic process"/>
    <property type="evidence" value="ECO:0007669"/>
    <property type="project" value="TreeGrafter"/>
</dbReference>
<evidence type="ECO:0000256" key="3">
    <source>
        <dbReference type="ARBA" id="ARBA00007275"/>
    </source>
</evidence>
<feature type="domain" description="Nudix hydrolase" evidence="10">
    <location>
        <begin position="46"/>
        <end position="183"/>
    </location>
</feature>
<comment type="catalytic activity">
    <reaction evidence="1">
        <text>GDP-alpha-D-mannose + H2O = alpha-D-mannose 1-phosphate + GMP + 2 H(+)</text>
        <dbReference type="Rhea" id="RHEA:27978"/>
        <dbReference type="ChEBI" id="CHEBI:15377"/>
        <dbReference type="ChEBI" id="CHEBI:15378"/>
        <dbReference type="ChEBI" id="CHEBI:57527"/>
        <dbReference type="ChEBI" id="CHEBI:58115"/>
        <dbReference type="ChEBI" id="CHEBI:58409"/>
    </reaction>
</comment>
<name>A0A4R3MH87_9HYPH</name>
<comment type="subunit">
    <text evidence="4">Homodimer.</text>
</comment>
<dbReference type="SUPFAM" id="SSF55811">
    <property type="entry name" value="Nudix"/>
    <property type="match status" value="1"/>
</dbReference>
<comment type="caution">
    <text evidence="11">The sequence shown here is derived from an EMBL/GenBank/DDBJ whole genome shotgun (WGS) entry which is preliminary data.</text>
</comment>
<dbReference type="GO" id="GO:0016818">
    <property type="term" value="F:hydrolase activity, acting on acid anhydrides, in phosphorus-containing anhydrides"/>
    <property type="evidence" value="ECO:0007669"/>
    <property type="project" value="InterPro"/>
</dbReference>
<dbReference type="NCBIfam" id="TIGR00052">
    <property type="entry name" value="nudix-type nucleoside diphosphatase, YffH/AdpP family"/>
    <property type="match status" value="1"/>
</dbReference>
<dbReference type="Gene3D" id="3.90.79.10">
    <property type="entry name" value="Nucleoside Triphosphate Pyrophosphohydrolase"/>
    <property type="match status" value="1"/>
</dbReference>
<dbReference type="GO" id="GO:0046872">
    <property type="term" value="F:metal ion binding"/>
    <property type="evidence" value="ECO:0007669"/>
    <property type="project" value="UniProtKB-KW"/>
</dbReference>
<dbReference type="PROSITE" id="PS51462">
    <property type="entry name" value="NUDIX"/>
    <property type="match status" value="1"/>
</dbReference>
<dbReference type="AlphaFoldDB" id="A0A4R3MH87"/>
<feature type="binding site" evidence="9">
    <location>
        <position position="102"/>
    </location>
    <ligand>
        <name>Mg(2+)</name>
        <dbReference type="ChEBI" id="CHEBI:18420"/>
        <label>1</label>
    </ligand>
</feature>
<evidence type="ECO:0000313" key="12">
    <source>
        <dbReference type="Proteomes" id="UP000295678"/>
    </source>
</evidence>
<dbReference type="InterPro" id="IPR004385">
    <property type="entry name" value="NDP_pyrophosphatase"/>
</dbReference>
<reference evidence="11 12" key="1">
    <citation type="submission" date="2019-03" db="EMBL/GenBank/DDBJ databases">
        <title>Genomic Encyclopedia of Type Strains, Phase IV (KMG-IV): sequencing the most valuable type-strain genomes for metagenomic binning, comparative biology and taxonomic classification.</title>
        <authorList>
            <person name="Goeker M."/>
        </authorList>
    </citation>
    <scope>NUCLEOTIDE SEQUENCE [LARGE SCALE GENOMIC DNA]</scope>
    <source>
        <strain evidence="11 12">DSM 19345</strain>
    </source>
</reference>
<comment type="cofactor">
    <cofactor evidence="2 9">
        <name>Mg(2+)</name>
        <dbReference type="ChEBI" id="CHEBI:18420"/>
    </cofactor>
</comment>
<organism evidence="11 12">
    <name type="scientific">Tepidamorphus gemmatus</name>
    <dbReference type="NCBI Taxonomy" id="747076"/>
    <lineage>
        <taxon>Bacteria</taxon>
        <taxon>Pseudomonadati</taxon>
        <taxon>Pseudomonadota</taxon>
        <taxon>Alphaproteobacteria</taxon>
        <taxon>Hyphomicrobiales</taxon>
        <taxon>Tepidamorphaceae</taxon>
        <taxon>Tepidamorphus</taxon>
    </lineage>
</organism>